<name>A0ABQ5AEA9_9ASTR</name>
<sequence>MITEMYSAFQGHPSSAPSGSLTPTLALTDIQENVKGENANNTTTEETPSHTEGGIEEPKSAIPISLIPSIEINKGKGITTESDENPSMKLVKASSIVRPDPDEPKDEEEARLVALTKPEVIKVVQEEAEKIGLDPKKITSAKAGAKFKKAQDAKHEVLKRQHTKKVKKSLKLRKHKYDSYIWTVSSRLKLEPITDIKIHPKTKPVVITLREIILKKKNAVVKDLMNSLSRRYERLRQIPKELGIQSALPLPKHASSETLGRKRRHMELEPEIRIPGLECNRALPKNVSFINNMVIEEPEYEIFFTDVFGDQAFQRWSDIDRVVMEALVSCLVAASMVKSLENARFNMKLKKLIAEHPDQEKLKSKKVKMEALGYKMD</sequence>
<evidence type="ECO:0000313" key="2">
    <source>
        <dbReference type="EMBL" id="GJT00653.1"/>
    </source>
</evidence>
<evidence type="ECO:0000256" key="1">
    <source>
        <dbReference type="SAM" id="MobiDB-lite"/>
    </source>
</evidence>
<accession>A0ABQ5AEA9</accession>
<proteinExistence type="predicted"/>
<dbReference type="EMBL" id="BQNB010012211">
    <property type="protein sequence ID" value="GJT00653.1"/>
    <property type="molecule type" value="Genomic_DNA"/>
</dbReference>
<feature type="compositionally biased region" description="Low complexity" evidence="1">
    <location>
        <begin position="37"/>
        <end position="46"/>
    </location>
</feature>
<feature type="compositionally biased region" description="Polar residues" evidence="1">
    <location>
        <begin position="12"/>
        <end position="25"/>
    </location>
</feature>
<reference evidence="2" key="2">
    <citation type="submission" date="2022-01" db="EMBL/GenBank/DDBJ databases">
        <authorList>
            <person name="Yamashiro T."/>
            <person name="Shiraishi A."/>
            <person name="Satake H."/>
            <person name="Nakayama K."/>
        </authorList>
    </citation>
    <scope>NUCLEOTIDE SEQUENCE</scope>
</reference>
<reference evidence="2" key="1">
    <citation type="journal article" date="2022" name="Int. J. Mol. Sci.">
        <title>Draft Genome of Tanacetum Coccineum: Genomic Comparison of Closely Related Tanacetum-Family Plants.</title>
        <authorList>
            <person name="Yamashiro T."/>
            <person name="Shiraishi A."/>
            <person name="Nakayama K."/>
            <person name="Satake H."/>
        </authorList>
    </citation>
    <scope>NUCLEOTIDE SEQUENCE</scope>
</reference>
<comment type="caution">
    <text evidence="2">The sequence shown here is derived from an EMBL/GenBank/DDBJ whole genome shotgun (WGS) entry which is preliminary data.</text>
</comment>
<keyword evidence="3" id="KW-1185">Reference proteome</keyword>
<feature type="region of interest" description="Disordered" evidence="1">
    <location>
        <begin position="1"/>
        <end position="58"/>
    </location>
</feature>
<protein>
    <submittedName>
        <fullName evidence="2">Uncharacterized protein</fullName>
    </submittedName>
</protein>
<organism evidence="2 3">
    <name type="scientific">Tanacetum coccineum</name>
    <dbReference type="NCBI Taxonomy" id="301880"/>
    <lineage>
        <taxon>Eukaryota</taxon>
        <taxon>Viridiplantae</taxon>
        <taxon>Streptophyta</taxon>
        <taxon>Embryophyta</taxon>
        <taxon>Tracheophyta</taxon>
        <taxon>Spermatophyta</taxon>
        <taxon>Magnoliopsida</taxon>
        <taxon>eudicotyledons</taxon>
        <taxon>Gunneridae</taxon>
        <taxon>Pentapetalae</taxon>
        <taxon>asterids</taxon>
        <taxon>campanulids</taxon>
        <taxon>Asterales</taxon>
        <taxon>Asteraceae</taxon>
        <taxon>Asteroideae</taxon>
        <taxon>Anthemideae</taxon>
        <taxon>Anthemidinae</taxon>
        <taxon>Tanacetum</taxon>
    </lineage>
</organism>
<evidence type="ECO:0000313" key="3">
    <source>
        <dbReference type="Proteomes" id="UP001151760"/>
    </source>
</evidence>
<gene>
    <name evidence="2" type="ORF">Tco_0821822</name>
</gene>
<dbReference type="Proteomes" id="UP001151760">
    <property type="component" value="Unassembled WGS sequence"/>
</dbReference>